<dbReference type="SUPFAM" id="SSF52467">
    <property type="entry name" value="DHS-like NAD/FAD-binding domain"/>
    <property type="match status" value="1"/>
</dbReference>
<dbReference type="FunFam" id="3.40.50.970:FF:000007">
    <property type="entry name" value="Acetolactate synthase"/>
    <property type="match status" value="1"/>
</dbReference>
<dbReference type="SUPFAM" id="SSF52518">
    <property type="entry name" value="Thiamin diphosphate-binding fold (THDP-binding)"/>
    <property type="match status" value="2"/>
</dbReference>
<organism evidence="10 11">
    <name type="scientific">Thermaerobacter marianensis (strain ATCC 700841 / DSM 12885 / JCM 10246 / 7p75a)</name>
    <dbReference type="NCBI Taxonomy" id="644966"/>
    <lineage>
        <taxon>Bacteria</taxon>
        <taxon>Bacillati</taxon>
        <taxon>Bacillota</taxon>
        <taxon>Clostridia</taxon>
        <taxon>Eubacteriales</taxon>
        <taxon>Clostridiales Family XVII. Incertae Sedis</taxon>
        <taxon>Thermaerobacter</taxon>
    </lineage>
</organism>
<feature type="domain" description="Thiamine pyrophosphate enzyme TPP-binding" evidence="8">
    <location>
        <begin position="397"/>
        <end position="545"/>
    </location>
</feature>
<evidence type="ECO:0000256" key="4">
    <source>
        <dbReference type="ARBA" id="ARBA00022723"/>
    </source>
</evidence>
<dbReference type="Pfam" id="PF02776">
    <property type="entry name" value="TPP_enzyme_N"/>
    <property type="match status" value="1"/>
</dbReference>
<sequence>MRGSCTTSGGIAVAHVHAGRVVARALAREGVRALFTLCGGHIMPIYDGCLDEGIRVVDVRHEQAAVYAADAYARITRRPGVAAVTAGPGVMNAVTAIANAHRAQSPVVILGGQGPLEHAGRGSLQEMDHLGVVRSITKWAVQVQDARRLPEILNLAFRRSLHGVPGPVYVEIPLDVVFAQVQLDAVRFPAPVPDRPAHPADPAEVERAAALLRRARRPVALVGSQIHWSPDPQAVARFAEAARVPVFTNGMARGVMGPGDPFFFQLCRKTALADADVVLVAGTPLDFRLDYGQSIHREARLIQIDLDPGELGRNRDVACGLAGDTGTVLDQLLEAGLAPDEPADRQRWLERLREEEDRRARQMQASMTSDAVPVDPLRLCAEIDAALPPGTTVIGDGGDFIGTAAKIVRPRRYPAGWLDPGPLGTLGVGPGFALGARVLRPDDPVVVLLGDGAAGLDLLEFEAAVRQGLPFVAVVGNDAAWTQIRRLQVQLFGADRAVATELSHARYDRVVEALGGHGEWVERPGDVRPALERALASGKPALVNVKMGTSDFRAGAIAV</sequence>
<dbReference type="GO" id="GO:0003984">
    <property type="term" value="F:acetolactate synthase activity"/>
    <property type="evidence" value="ECO:0007669"/>
    <property type="project" value="TreeGrafter"/>
</dbReference>
<dbReference type="InterPro" id="IPR045229">
    <property type="entry name" value="TPP_enz"/>
</dbReference>
<feature type="domain" description="Thiamine pyrophosphate enzyme N-terminal TPP-binding" evidence="9">
    <location>
        <begin position="18"/>
        <end position="130"/>
    </location>
</feature>
<dbReference type="Gene3D" id="3.40.50.1220">
    <property type="entry name" value="TPP-binding domain"/>
    <property type="match status" value="1"/>
</dbReference>
<comment type="cofactor">
    <cofactor evidence="2">
        <name>thiamine diphosphate</name>
        <dbReference type="ChEBI" id="CHEBI:58937"/>
    </cofactor>
</comment>
<dbReference type="Pfam" id="PF00205">
    <property type="entry name" value="TPP_enzyme_M"/>
    <property type="match status" value="1"/>
</dbReference>
<proteinExistence type="inferred from homology"/>
<evidence type="ECO:0000256" key="5">
    <source>
        <dbReference type="ARBA" id="ARBA00023052"/>
    </source>
</evidence>
<dbReference type="GO" id="GO:0009099">
    <property type="term" value="P:L-valine biosynthetic process"/>
    <property type="evidence" value="ECO:0007669"/>
    <property type="project" value="TreeGrafter"/>
</dbReference>
<evidence type="ECO:0000256" key="1">
    <source>
        <dbReference type="ARBA" id="ARBA00001946"/>
    </source>
</evidence>
<dbReference type="GO" id="GO:0009097">
    <property type="term" value="P:isoleucine biosynthetic process"/>
    <property type="evidence" value="ECO:0007669"/>
    <property type="project" value="TreeGrafter"/>
</dbReference>
<evidence type="ECO:0000313" key="10">
    <source>
        <dbReference type="EMBL" id="ADU51455.1"/>
    </source>
</evidence>
<evidence type="ECO:0000256" key="6">
    <source>
        <dbReference type="RuleBase" id="RU362132"/>
    </source>
</evidence>
<evidence type="ECO:0000259" key="8">
    <source>
        <dbReference type="Pfam" id="PF02775"/>
    </source>
</evidence>
<dbReference type="eggNOG" id="COG0028">
    <property type="taxonomic scope" value="Bacteria"/>
</dbReference>
<dbReference type="KEGG" id="tmr:Tmar_1342"/>
<dbReference type="EMBL" id="CP002344">
    <property type="protein sequence ID" value="ADU51455.1"/>
    <property type="molecule type" value="Genomic_DNA"/>
</dbReference>
<evidence type="ECO:0000313" key="11">
    <source>
        <dbReference type="Proteomes" id="UP000008915"/>
    </source>
</evidence>
<protein>
    <submittedName>
        <fullName evidence="10">Thiamine pyrophosphate TPP-binding domain-containing protein</fullName>
    </submittedName>
</protein>
<evidence type="ECO:0000259" key="7">
    <source>
        <dbReference type="Pfam" id="PF00205"/>
    </source>
</evidence>
<evidence type="ECO:0000256" key="2">
    <source>
        <dbReference type="ARBA" id="ARBA00001964"/>
    </source>
</evidence>
<dbReference type="InterPro" id="IPR029061">
    <property type="entry name" value="THDP-binding"/>
</dbReference>
<comment type="similarity">
    <text evidence="3 6">Belongs to the TPP enzyme family.</text>
</comment>
<keyword evidence="11" id="KW-1185">Reference proteome</keyword>
<feature type="domain" description="Thiamine pyrophosphate enzyme central" evidence="7">
    <location>
        <begin position="205"/>
        <end position="332"/>
    </location>
</feature>
<dbReference type="InterPro" id="IPR012000">
    <property type="entry name" value="Thiamin_PyroP_enz_cen_dom"/>
</dbReference>
<dbReference type="PANTHER" id="PTHR18968">
    <property type="entry name" value="THIAMINE PYROPHOSPHATE ENZYMES"/>
    <property type="match status" value="1"/>
</dbReference>
<dbReference type="STRING" id="644966.Tmar_1342"/>
<dbReference type="GO" id="GO:0005948">
    <property type="term" value="C:acetolactate synthase complex"/>
    <property type="evidence" value="ECO:0007669"/>
    <property type="project" value="TreeGrafter"/>
</dbReference>
<dbReference type="InterPro" id="IPR000399">
    <property type="entry name" value="TPP-bd_CS"/>
</dbReference>
<dbReference type="Pfam" id="PF02775">
    <property type="entry name" value="TPP_enzyme_C"/>
    <property type="match status" value="1"/>
</dbReference>
<dbReference type="InterPro" id="IPR029035">
    <property type="entry name" value="DHS-like_NAD/FAD-binding_dom"/>
</dbReference>
<evidence type="ECO:0000256" key="3">
    <source>
        <dbReference type="ARBA" id="ARBA00007812"/>
    </source>
</evidence>
<comment type="cofactor">
    <cofactor evidence="1">
        <name>Mg(2+)</name>
        <dbReference type="ChEBI" id="CHEBI:18420"/>
    </cofactor>
</comment>
<dbReference type="PANTHER" id="PTHR18968:SF166">
    <property type="entry name" value="2-HYDROXYACYL-COA LYASE 2"/>
    <property type="match status" value="1"/>
</dbReference>
<dbReference type="InterPro" id="IPR012001">
    <property type="entry name" value="Thiamin_PyroP_enz_TPP-bd_dom"/>
</dbReference>
<keyword evidence="4" id="KW-0479">Metal-binding</keyword>
<dbReference type="CDD" id="cd02004">
    <property type="entry name" value="TPP_BZL_OCoD_HPCL"/>
    <property type="match status" value="1"/>
</dbReference>
<reference evidence="10 11" key="1">
    <citation type="journal article" date="2010" name="Stand. Genomic Sci.">
        <title>Complete genome sequence of Thermaerobacter marianensis type strain (7p75a).</title>
        <authorList>
            <person name="Han C."/>
            <person name="Gu W."/>
            <person name="Zhang X."/>
            <person name="Lapidus A."/>
            <person name="Nolan M."/>
            <person name="Copeland A."/>
            <person name="Lucas S."/>
            <person name="Del Rio T.G."/>
            <person name="Tice H."/>
            <person name="Cheng J.F."/>
            <person name="Tapia R."/>
            <person name="Goodwin L."/>
            <person name="Pitluck S."/>
            <person name="Pagani I."/>
            <person name="Ivanova N."/>
            <person name="Mavromatis K."/>
            <person name="Mikhailova N."/>
            <person name="Pati A."/>
            <person name="Chen A."/>
            <person name="Palaniappan K."/>
            <person name="Land M."/>
            <person name="Hauser L."/>
            <person name="Chang Y.J."/>
            <person name="Jeffries C.D."/>
            <person name="Schneider S."/>
            <person name="Rohde M."/>
            <person name="Goker M."/>
            <person name="Pukall R."/>
            <person name="Woyke T."/>
            <person name="Bristow J."/>
            <person name="Eisen J.A."/>
            <person name="Markowitz V."/>
            <person name="Hugenholtz P."/>
            <person name="Kyrpides N.C."/>
            <person name="Klenk H.P."/>
            <person name="Detter J.C."/>
        </authorList>
    </citation>
    <scope>NUCLEOTIDE SEQUENCE [LARGE SCALE GENOMIC DNA]</scope>
    <source>
        <strain evidence="11">ATCC 700841 / DSM 12885 / JCM 10246 / 7p75a</strain>
    </source>
</reference>
<evidence type="ECO:0000259" key="9">
    <source>
        <dbReference type="Pfam" id="PF02776"/>
    </source>
</evidence>
<dbReference type="GO" id="GO:0050660">
    <property type="term" value="F:flavin adenine dinucleotide binding"/>
    <property type="evidence" value="ECO:0007669"/>
    <property type="project" value="TreeGrafter"/>
</dbReference>
<dbReference type="HOGENOM" id="CLU_013748_3_3_9"/>
<dbReference type="Proteomes" id="UP000008915">
    <property type="component" value="Chromosome"/>
</dbReference>
<dbReference type="Gene3D" id="3.40.50.970">
    <property type="match status" value="2"/>
</dbReference>
<keyword evidence="5 6" id="KW-0786">Thiamine pyrophosphate</keyword>
<dbReference type="InterPro" id="IPR011766">
    <property type="entry name" value="TPP_enzyme_TPP-bd"/>
</dbReference>
<dbReference type="GO" id="GO:0000287">
    <property type="term" value="F:magnesium ion binding"/>
    <property type="evidence" value="ECO:0007669"/>
    <property type="project" value="InterPro"/>
</dbReference>
<dbReference type="AlphaFoldDB" id="E6SM96"/>
<reference evidence="11" key="2">
    <citation type="journal article" date="2010" name="Stand. Genomic Sci.">
        <title>Complete genome sequence of Thermaerobacter marianensis type strain (7p75aT).</title>
        <authorList>
            <person name="Han C."/>
            <person name="Gu W."/>
            <person name="Zhang X."/>
            <person name="Lapidus A."/>
            <person name="Nolan M."/>
            <person name="Copeland A."/>
            <person name="Lucas S."/>
            <person name="Glavina Del Rio T."/>
            <person name="Tice H."/>
            <person name="Cheng J."/>
            <person name="Tapia R."/>
            <person name="Goodwin L."/>
            <person name="Pitluck S."/>
            <person name="Pagani I."/>
            <person name="Ivanova N."/>
            <person name="Mavromatis K."/>
            <person name="Mikhailova N."/>
            <person name="Pati A."/>
            <person name="Chen A."/>
            <person name="Palaniappan K."/>
            <person name="Land M."/>
            <person name="Hauser L."/>
            <person name="Chang Y."/>
            <person name="Jeffries C."/>
            <person name="Schneider S."/>
            <person name="Rohde M."/>
            <person name="Goker M."/>
            <person name="Pukall R."/>
            <person name="Woyke T."/>
            <person name="Bristow J."/>
            <person name="Eisen J."/>
            <person name="Markowitz V."/>
            <person name="Hugenholtz P."/>
            <person name="Kyrpides N."/>
            <person name="Klenk H."/>
            <person name="Detter J."/>
        </authorList>
    </citation>
    <scope>NUCLEOTIDE SEQUENCE [LARGE SCALE GENOMIC DNA]</scope>
    <source>
        <strain evidence="11">ATCC 700841 / DSM 12885 / JCM 10246 / 7p75a</strain>
    </source>
</reference>
<dbReference type="GO" id="GO:0030976">
    <property type="term" value="F:thiamine pyrophosphate binding"/>
    <property type="evidence" value="ECO:0007669"/>
    <property type="project" value="InterPro"/>
</dbReference>
<name>E6SM96_THEM7</name>
<dbReference type="CDD" id="cd07035">
    <property type="entry name" value="TPP_PYR_POX_like"/>
    <property type="match status" value="1"/>
</dbReference>
<gene>
    <name evidence="10" type="ordered locus">Tmar_1342</name>
</gene>
<accession>E6SM96</accession>
<dbReference type="PROSITE" id="PS00187">
    <property type="entry name" value="TPP_ENZYMES"/>
    <property type="match status" value="1"/>
</dbReference>